<evidence type="ECO:0000313" key="4">
    <source>
        <dbReference type="Proteomes" id="UP000316609"/>
    </source>
</evidence>
<dbReference type="PANTHER" id="PTHR36194">
    <property type="entry name" value="S-LAYER-LIKE PROTEIN"/>
    <property type="match status" value="1"/>
</dbReference>
<dbReference type="Proteomes" id="UP000316609">
    <property type="component" value="Unassembled WGS sequence"/>
</dbReference>
<sequence>MSPAIEDASVHWEVSARDTGELLTAHASVPGLELRVLGLPEDFTAEETAGWLRDIIEAARGGAFDDPVLRPIPALLHHALLGLLFSHAALWNRDESHAPGSLAIASAGGEVGFGWVGDIEARVELNGEPIDIRWVSVRDEAGREARAWSVEAGPRVEVRFTFPALARAAGGREPTLEVRWAGVEATTEEEVVEIEQPHDPIAETRATDLSPFDLGVGAGTLQTGPLELPVETETSEEPLESEVEHDTPATPARGGEPLMPAPQRFESPSIGVARWLERALGASRAAAHPPSEREAPVPAPPDEAPPEREASAPLAEEALEAPPLVDDAPAGPPWWIELPPGVPDRIPPTPEPSHPSAGAAEPESIRWPSSPPEPTPIPQDSFEPLDDPRAIRLPPAPGIERVAAGASAAEAAKEIEAVAPTTEVPTTPIVEGAASAPVPSFLAEELPERTAAPAPRRAWPVVEETRKPLLKRGTWWVLSGLLLGLFAIGWLLGSSQGGRPNPLVATWRALGLGGPRFDLAIASKPSGASIAVDGASLGLRTPAEIDLAAGTHQVTLSFLDLGAASYTVHGTKRERSRLEAQLDGSLEIVSPDPDAVIAVAVDGEARGFAPVRVEGLAPGAHEVRFSGPGMASWGQTVEIKVHEQRQIFTRPLQSPATGLIQIRATRAEDGETKPLQGARVWLDGQPRGATPITLELPRGPHSVRVSFQGEEAPVQVIDLPGGNQRFATFEFGLDTPTPRLVLRAPAQIPAEQPVVISAALENVASNDLREMWLNVRAPDGRWRRYPMSLLEAEGAGAAGAIAFPSLMFGSNGKTAYYVSALTGQGDEYFTEIQSMRAEKPKAP</sequence>
<evidence type="ECO:0000259" key="2">
    <source>
        <dbReference type="Pfam" id="PF08308"/>
    </source>
</evidence>
<protein>
    <submittedName>
        <fullName evidence="3">PEGA domain-containing protein</fullName>
    </submittedName>
</protein>
<feature type="domain" description="PEGA" evidence="2">
    <location>
        <begin position="518"/>
        <end position="560"/>
    </location>
</feature>
<accession>A0A538TL94</accession>
<feature type="domain" description="PEGA" evidence="2">
    <location>
        <begin position="676"/>
        <end position="711"/>
    </location>
</feature>
<dbReference type="AlphaFoldDB" id="A0A538TL94"/>
<organism evidence="3 4">
    <name type="scientific">Eiseniibacteriota bacterium</name>
    <dbReference type="NCBI Taxonomy" id="2212470"/>
    <lineage>
        <taxon>Bacteria</taxon>
        <taxon>Candidatus Eiseniibacteriota</taxon>
    </lineage>
</organism>
<name>A0A538TL94_UNCEI</name>
<feature type="compositionally biased region" description="Pro residues" evidence="1">
    <location>
        <begin position="340"/>
        <end position="353"/>
    </location>
</feature>
<dbReference type="InterPro" id="IPR013229">
    <property type="entry name" value="PEGA"/>
</dbReference>
<reference evidence="3 4" key="1">
    <citation type="journal article" date="2019" name="Nat. Microbiol.">
        <title>Mediterranean grassland soil C-N compound turnover is dependent on rainfall and depth, and is mediated by genomically divergent microorganisms.</title>
        <authorList>
            <person name="Diamond S."/>
            <person name="Andeer P.F."/>
            <person name="Li Z."/>
            <person name="Crits-Christoph A."/>
            <person name="Burstein D."/>
            <person name="Anantharaman K."/>
            <person name="Lane K.R."/>
            <person name="Thomas B.C."/>
            <person name="Pan C."/>
            <person name="Northen T.R."/>
            <person name="Banfield J.F."/>
        </authorList>
    </citation>
    <scope>NUCLEOTIDE SEQUENCE [LARGE SCALE GENOMIC DNA]</scope>
    <source>
        <strain evidence="3">WS_8</strain>
    </source>
</reference>
<dbReference type="EMBL" id="VBOY01000087">
    <property type="protein sequence ID" value="TMQ64391.1"/>
    <property type="molecule type" value="Genomic_DNA"/>
</dbReference>
<gene>
    <name evidence="3" type="ORF">E6K78_09290</name>
</gene>
<proteinExistence type="predicted"/>
<feature type="region of interest" description="Disordered" evidence="1">
    <location>
        <begin position="281"/>
        <end position="311"/>
    </location>
</feature>
<feature type="region of interest" description="Disordered" evidence="1">
    <location>
        <begin position="323"/>
        <end position="394"/>
    </location>
</feature>
<dbReference type="Pfam" id="PF08308">
    <property type="entry name" value="PEGA"/>
    <property type="match status" value="3"/>
</dbReference>
<feature type="domain" description="PEGA" evidence="2">
    <location>
        <begin position="599"/>
        <end position="644"/>
    </location>
</feature>
<evidence type="ECO:0000256" key="1">
    <source>
        <dbReference type="SAM" id="MobiDB-lite"/>
    </source>
</evidence>
<comment type="caution">
    <text evidence="3">The sequence shown here is derived from an EMBL/GenBank/DDBJ whole genome shotgun (WGS) entry which is preliminary data.</text>
</comment>
<feature type="region of interest" description="Disordered" evidence="1">
    <location>
        <begin position="217"/>
        <end position="265"/>
    </location>
</feature>
<evidence type="ECO:0000313" key="3">
    <source>
        <dbReference type="EMBL" id="TMQ64391.1"/>
    </source>
</evidence>
<dbReference type="PANTHER" id="PTHR36194:SF1">
    <property type="entry name" value="S-LAYER-LIKE PROTEIN"/>
    <property type="match status" value="1"/>
</dbReference>